<dbReference type="EMBL" id="DS231622">
    <property type="protein sequence ID" value="EDU50854.1"/>
    <property type="molecule type" value="Genomic_DNA"/>
</dbReference>
<sequence length="79" mass="8481">MNPISLLVLAMTVTAQFCPLRGGSGGSGGIVHLDVRRKALFIKEIGASQGFQPKMSWIGANGTRLVRQARSPEISLSYH</sequence>
<organism evidence="2 3">
    <name type="scientific">Pyrenophora tritici-repentis (strain Pt-1C-BFP)</name>
    <name type="common">Wheat tan spot fungus</name>
    <name type="synonym">Drechslera tritici-repentis</name>
    <dbReference type="NCBI Taxonomy" id="426418"/>
    <lineage>
        <taxon>Eukaryota</taxon>
        <taxon>Fungi</taxon>
        <taxon>Dikarya</taxon>
        <taxon>Ascomycota</taxon>
        <taxon>Pezizomycotina</taxon>
        <taxon>Dothideomycetes</taxon>
        <taxon>Pleosporomycetidae</taxon>
        <taxon>Pleosporales</taxon>
        <taxon>Pleosporineae</taxon>
        <taxon>Pleosporaceae</taxon>
        <taxon>Pyrenophora</taxon>
    </lineage>
</organism>
<evidence type="ECO:0000256" key="1">
    <source>
        <dbReference type="SAM" id="SignalP"/>
    </source>
</evidence>
<evidence type="ECO:0000313" key="2">
    <source>
        <dbReference type="EMBL" id="EDU50854.1"/>
    </source>
</evidence>
<dbReference type="InParanoid" id="B2WD76"/>
<feature type="signal peptide" evidence="1">
    <location>
        <begin position="1"/>
        <end position="15"/>
    </location>
</feature>
<keyword evidence="1" id="KW-0732">Signal</keyword>
<reference evidence="3" key="1">
    <citation type="journal article" date="2013" name="G3 (Bethesda)">
        <title>Comparative genomics of a plant-pathogenic fungus, Pyrenophora tritici-repentis, reveals transduplication and the impact of repeat elements on pathogenicity and population divergence.</title>
        <authorList>
            <person name="Manning V.A."/>
            <person name="Pandelova I."/>
            <person name="Dhillon B."/>
            <person name="Wilhelm L.J."/>
            <person name="Goodwin S.B."/>
            <person name="Berlin A.M."/>
            <person name="Figueroa M."/>
            <person name="Freitag M."/>
            <person name="Hane J.K."/>
            <person name="Henrissat B."/>
            <person name="Holman W.H."/>
            <person name="Kodira C.D."/>
            <person name="Martin J."/>
            <person name="Oliver R.P."/>
            <person name="Robbertse B."/>
            <person name="Schackwitz W."/>
            <person name="Schwartz D.C."/>
            <person name="Spatafora J.W."/>
            <person name="Turgeon B.G."/>
            <person name="Yandava C."/>
            <person name="Young S."/>
            <person name="Zhou S."/>
            <person name="Zeng Q."/>
            <person name="Grigoriev I.V."/>
            <person name="Ma L.-J."/>
            <person name="Ciuffetti L.M."/>
        </authorList>
    </citation>
    <scope>NUCLEOTIDE SEQUENCE [LARGE SCALE GENOMIC DNA]</scope>
    <source>
        <strain evidence="3">Pt-1C-BFP</strain>
    </source>
</reference>
<name>B2WD76_PYRTR</name>
<feature type="chain" id="PRO_5013379537" description="Secreted protein" evidence="1">
    <location>
        <begin position="16"/>
        <end position="79"/>
    </location>
</feature>
<dbReference type="AlphaFoldDB" id="B2WD76"/>
<evidence type="ECO:0008006" key="4">
    <source>
        <dbReference type="Google" id="ProtNLM"/>
    </source>
</evidence>
<dbReference type="Proteomes" id="UP000001471">
    <property type="component" value="Unassembled WGS sequence"/>
</dbReference>
<proteinExistence type="predicted"/>
<gene>
    <name evidence="2" type="ORF">PTRG_07935</name>
</gene>
<protein>
    <recommendedName>
        <fullName evidence="4">Secreted protein</fullName>
    </recommendedName>
</protein>
<accession>B2WD76</accession>
<evidence type="ECO:0000313" key="3">
    <source>
        <dbReference type="Proteomes" id="UP000001471"/>
    </source>
</evidence>
<dbReference type="HOGENOM" id="CLU_2607180_0_0_1"/>